<evidence type="ECO:0000313" key="3">
    <source>
        <dbReference type="EMBL" id="CAE4661879.1"/>
    </source>
</evidence>
<feature type="chain" id="PRO_5030783540" evidence="2">
    <location>
        <begin position="20"/>
        <end position="201"/>
    </location>
</feature>
<reference evidence="3" key="1">
    <citation type="submission" date="2021-01" db="EMBL/GenBank/DDBJ databases">
        <authorList>
            <person name="Corre E."/>
            <person name="Pelletier E."/>
            <person name="Niang G."/>
            <person name="Scheremetjew M."/>
            <person name="Finn R."/>
            <person name="Kale V."/>
            <person name="Holt S."/>
            <person name="Cochrane G."/>
            <person name="Meng A."/>
            <person name="Brown T."/>
            <person name="Cohen L."/>
        </authorList>
    </citation>
    <scope>NUCLEOTIDE SEQUENCE</scope>
    <source>
        <strain evidence="3">GSO104</strain>
    </source>
</reference>
<dbReference type="EMBL" id="HBNS01057510">
    <property type="protein sequence ID" value="CAE4661879.1"/>
    <property type="molecule type" value="Transcribed_RNA"/>
</dbReference>
<keyword evidence="2" id="KW-0732">Signal</keyword>
<proteinExistence type="predicted"/>
<feature type="signal peptide" evidence="2">
    <location>
        <begin position="1"/>
        <end position="19"/>
    </location>
</feature>
<dbReference type="AlphaFoldDB" id="A0A7S4T0E4"/>
<accession>A0A7S4T0E4</accession>
<sequence>MLSPKCLIALLALTTVASAVDVEVNKIPVENVEQSEVEQSHRRVKGAKSGRFRHGRGRRHRPNYYYHPYKPTFEYREECVLTACIEFYYDLPDHPDHDDGHRELWPLTHSWKPSGSAGKVNLFYKKGHGYGTWNDDHTGHFGGSSDFSFDYDLHGKNEHCRTVARYVRISFFCLSLSDQTSPLNPPTEKSRQVSRPILMEG</sequence>
<feature type="region of interest" description="Disordered" evidence="1">
    <location>
        <begin position="181"/>
        <end position="201"/>
    </location>
</feature>
<evidence type="ECO:0000256" key="1">
    <source>
        <dbReference type="SAM" id="MobiDB-lite"/>
    </source>
</evidence>
<organism evidence="3">
    <name type="scientific">Ditylum brightwellii</name>
    <dbReference type="NCBI Taxonomy" id="49249"/>
    <lineage>
        <taxon>Eukaryota</taxon>
        <taxon>Sar</taxon>
        <taxon>Stramenopiles</taxon>
        <taxon>Ochrophyta</taxon>
        <taxon>Bacillariophyta</taxon>
        <taxon>Mediophyceae</taxon>
        <taxon>Lithodesmiophycidae</taxon>
        <taxon>Lithodesmiales</taxon>
        <taxon>Lithodesmiaceae</taxon>
        <taxon>Ditylum</taxon>
    </lineage>
</organism>
<gene>
    <name evidence="3" type="ORF">DBRI00130_LOCUS41373</name>
</gene>
<protein>
    <submittedName>
        <fullName evidence="3">Uncharacterized protein</fullName>
    </submittedName>
</protein>
<evidence type="ECO:0000256" key="2">
    <source>
        <dbReference type="SAM" id="SignalP"/>
    </source>
</evidence>
<name>A0A7S4T0E4_9STRA</name>